<evidence type="ECO:0000313" key="4">
    <source>
        <dbReference type="Proteomes" id="UP000694867"/>
    </source>
</evidence>
<dbReference type="GO" id="GO:0006915">
    <property type="term" value="P:apoptotic process"/>
    <property type="evidence" value="ECO:0007669"/>
    <property type="project" value="InterPro"/>
</dbReference>
<feature type="domain" description="GRAM" evidence="3">
    <location>
        <begin position="467"/>
        <end position="549"/>
    </location>
</feature>
<dbReference type="InterPro" id="IPR037847">
    <property type="entry name" value="GRAMDC4"/>
</dbReference>
<feature type="compositionally biased region" description="Basic and acidic residues" evidence="1">
    <location>
        <begin position="1"/>
        <end position="24"/>
    </location>
</feature>
<feature type="region of interest" description="Disordered" evidence="1">
    <location>
        <begin position="136"/>
        <end position="160"/>
    </location>
</feature>
<gene>
    <name evidence="5" type="primary">LOC100903292</name>
</gene>
<sequence length="596" mass="68644">MYSIMEDRRRLNNEPTRSEAESRSGGECVRAGYRFPFKISSSFGTQLAVPLLIGRNVSCPDLTQEFEKELQLEEMNKLANTRHLQPPTLNTDFGSMESFINSDDETISSFSIKDFSRSSSELSIRKLGNENAALRTSFRGRRGSQPNAIPQQSSPPRITVSDHSVFHNERGIDIIDTNSANHAKLLWKLSKLAKRWFNQLKEDFSEIRPFEIKDRPLFEYEDSFSIKYTTDALNRFDDIFAALVDGPLRDGYNEYLKITQWVLPIQTMLTLLVLLHSLWTEYIVTLILIAVAVSLIRNYLIEKGWIFEKDRLSFEARRRPNAVRLTNLLQLNMRVTVSLHMLTDCMDKVLALWTWKRPTITASLLLVLTLSSAVSVFVPAAFLCKFAGTALILKIFILDYIFFRFPRVRAKYDLLYIWYNELPTGKDLERQQKFHNSLKLSKSSNDLSSIRSSFDPSVLRKLEEKLSNLFELSHIERLVTGWELGKRCTMINKEKALTGAFKSGRIFLTEQHLLFMRYKTHSPKNVAIAFEHILRVEKSKHSGWLPGDAQTLQIFTDNGGVYTLGALGDRDEVYREISEHAAQHSYKRKLRQRAGT</sequence>
<dbReference type="RefSeq" id="XP_028968735.1">
    <property type="nucleotide sequence ID" value="XM_029112902.1"/>
</dbReference>
<dbReference type="GeneID" id="100903292"/>
<keyword evidence="2" id="KW-0812">Transmembrane</keyword>
<feature type="transmembrane region" description="Helical" evidence="2">
    <location>
        <begin position="282"/>
        <end position="301"/>
    </location>
</feature>
<proteinExistence type="predicted"/>
<dbReference type="KEGG" id="goe:100903292"/>
<dbReference type="InterPro" id="IPR004182">
    <property type="entry name" value="GRAM"/>
</dbReference>
<name>A0AAJ7SHH9_9ACAR</name>
<feature type="compositionally biased region" description="Polar residues" evidence="1">
    <location>
        <begin position="144"/>
        <end position="156"/>
    </location>
</feature>
<dbReference type="PANTHER" id="PTHR37402">
    <property type="entry name" value="GRAM DOMAIN-CONTAINING PROTEIN 4"/>
    <property type="match status" value="1"/>
</dbReference>
<dbReference type="GO" id="GO:0034164">
    <property type="term" value="P:negative regulation of toll-like receptor 9 signaling pathway"/>
    <property type="evidence" value="ECO:0007669"/>
    <property type="project" value="TreeGrafter"/>
</dbReference>
<organism evidence="4 5">
    <name type="scientific">Galendromus occidentalis</name>
    <name type="common">western predatory mite</name>
    <dbReference type="NCBI Taxonomy" id="34638"/>
    <lineage>
        <taxon>Eukaryota</taxon>
        <taxon>Metazoa</taxon>
        <taxon>Ecdysozoa</taxon>
        <taxon>Arthropoda</taxon>
        <taxon>Chelicerata</taxon>
        <taxon>Arachnida</taxon>
        <taxon>Acari</taxon>
        <taxon>Parasitiformes</taxon>
        <taxon>Mesostigmata</taxon>
        <taxon>Gamasina</taxon>
        <taxon>Phytoseioidea</taxon>
        <taxon>Phytoseiidae</taxon>
        <taxon>Typhlodrominae</taxon>
        <taxon>Galendromus</taxon>
    </lineage>
</organism>
<evidence type="ECO:0000259" key="3">
    <source>
        <dbReference type="Pfam" id="PF02893"/>
    </source>
</evidence>
<feature type="transmembrane region" description="Helical" evidence="2">
    <location>
        <begin position="360"/>
        <end position="380"/>
    </location>
</feature>
<keyword evidence="2" id="KW-1133">Transmembrane helix</keyword>
<dbReference type="Gene3D" id="2.30.29.30">
    <property type="entry name" value="Pleckstrin-homology domain (PH domain)/Phosphotyrosine-binding domain (PTB)"/>
    <property type="match status" value="1"/>
</dbReference>
<evidence type="ECO:0000256" key="1">
    <source>
        <dbReference type="SAM" id="MobiDB-lite"/>
    </source>
</evidence>
<accession>A0AAJ7SHH9</accession>
<feature type="region of interest" description="Disordered" evidence="1">
    <location>
        <begin position="1"/>
        <end position="25"/>
    </location>
</feature>
<reference evidence="5" key="1">
    <citation type="submission" date="2025-08" db="UniProtKB">
        <authorList>
            <consortium name="RefSeq"/>
        </authorList>
    </citation>
    <scope>IDENTIFICATION</scope>
</reference>
<evidence type="ECO:0000313" key="5">
    <source>
        <dbReference type="RefSeq" id="XP_028968735.1"/>
    </source>
</evidence>
<protein>
    <submittedName>
        <fullName evidence="5">GRAM domain-containing protein 4</fullName>
    </submittedName>
</protein>
<dbReference type="Proteomes" id="UP000694867">
    <property type="component" value="Unplaced"/>
</dbReference>
<dbReference type="AlphaFoldDB" id="A0AAJ7SHH9"/>
<keyword evidence="4" id="KW-1185">Reference proteome</keyword>
<dbReference type="InterPro" id="IPR011993">
    <property type="entry name" value="PH-like_dom_sf"/>
</dbReference>
<dbReference type="PANTHER" id="PTHR37402:SF1">
    <property type="entry name" value="GRAM DOMAIN-CONTAINING PROTEIN 4"/>
    <property type="match status" value="1"/>
</dbReference>
<feature type="transmembrane region" description="Helical" evidence="2">
    <location>
        <begin position="386"/>
        <end position="403"/>
    </location>
</feature>
<dbReference type="Pfam" id="PF02893">
    <property type="entry name" value="GRAM"/>
    <property type="match status" value="1"/>
</dbReference>
<keyword evidence="2" id="KW-0472">Membrane</keyword>
<evidence type="ECO:0000256" key="2">
    <source>
        <dbReference type="SAM" id="Phobius"/>
    </source>
</evidence>